<dbReference type="PROSITE" id="PS51257">
    <property type="entry name" value="PROKAR_LIPOPROTEIN"/>
    <property type="match status" value="1"/>
</dbReference>
<evidence type="ECO:0000313" key="4">
    <source>
        <dbReference type="Proteomes" id="UP000245754"/>
    </source>
</evidence>
<accession>A0A316EMZ1</accession>
<feature type="compositionally biased region" description="Gly residues" evidence="1">
    <location>
        <begin position="37"/>
        <end position="53"/>
    </location>
</feature>
<evidence type="ECO:0000256" key="2">
    <source>
        <dbReference type="SAM" id="SignalP"/>
    </source>
</evidence>
<feature type="chain" id="PRO_5043411208" description="Lipoprotein" evidence="2">
    <location>
        <begin position="29"/>
        <end position="67"/>
    </location>
</feature>
<keyword evidence="4" id="KW-1185">Reference proteome</keyword>
<comment type="caution">
    <text evidence="3">The sequence shown here is derived from an EMBL/GenBank/DDBJ whole genome shotgun (WGS) entry which is preliminary data.</text>
</comment>
<reference evidence="3 4" key="1">
    <citation type="submission" date="2018-05" db="EMBL/GenBank/DDBJ databases">
        <title>Genomic Encyclopedia of Type Strains, Phase IV (KMG-V): Genome sequencing to study the core and pangenomes of soil and plant-associated prokaryotes.</title>
        <authorList>
            <person name="Whitman W."/>
        </authorList>
    </citation>
    <scope>NUCLEOTIDE SEQUENCE [LARGE SCALE GENOMIC DNA]</scope>
    <source>
        <strain evidence="3 4">SLV-132</strain>
    </source>
</reference>
<dbReference type="EMBL" id="QGGT01000004">
    <property type="protein sequence ID" value="PWK33336.1"/>
    <property type="molecule type" value="Genomic_DNA"/>
</dbReference>
<sequence length="67" mass="6463">MTRESRISHYGRPLLGAGILCLSMLLSACGGDDNGPPGNGNNGNNGTTPGGGTAPAACATAHCAPAP</sequence>
<organism evidence="3 4">
    <name type="scientific">Cupriavidus plantarum</name>
    <dbReference type="NCBI Taxonomy" id="942865"/>
    <lineage>
        <taxon>Bacteria</taxon>
        <taxon>Pseudomonadati</taxon>
        <taxon>Pseudomonadota</taxon>
        <taxon>Betaproteobacteria</taxon>
        <taxon>Burkholderiales</taxon>
        <taxon>Burkholderiaceae</taxon>
        <taxon>Cupriavidus</taxon>
    </lineage>
</organism>
<protein>
    <recommendedName>
        <fullName evidence="5">Lipoprotein</fullName>
    </recommendedName>
</protein>
<dbReference type="RefSeq" id="WP_146208470.1">
    <property type="nucleotide sequence ID" value="NZ_CAJPUX010000004.1"/>
</dbReference>
<name>A0A316EMZ1_9BURK</name>
<dbReference type="Proteomes" id="UP000245754">
    <property type="component" value="Unassembled WGS sequence"/>
</dbReference>
<dbReference type="AlphaFoldDB" id="A0A316EMZ1"/>
<gene>
    <name evidence="3" type="ORF">C7419_1049</name>
</gene>
<feature type="signal peptide" evidence="2">
    <location>
        <begin position="1"/>
        <end position="28"/>
    </location>
</feature>
<keyword evidence="2" id="KW-0732">Signal</keyword>
<feature type="region of interest" description="Disordered" evidence="1">
    <location>
        <begin position="32"/>
        <end position="55"/>
    </location>
</feature>
<dbReference type="GeneID" id="98342434"/>
<evidence type="ECO:0000313" key="3">
    <source>
        <dbReference type="EMBL" id="PWK33336.1"/>
    </source>
</evidence>
<evidence type="ECO:0000256" key="1">
    <source>
        <dbReference type="SAM" id="MobiDB-lite"/>
    </source>
</evidence>
<proteinExistence type="predicted"/>
<evidence type="ECO:0008006" key="5">
    <source>
        <dbReference type="Google" id="ProtNLM"/>
    </source>
</evidence>